<dbReference type="AlphaFoldDB" id="A0A1X6P0I4"/>
<evidence type="ECO:0000313" key="1">
    <source>
        <dbReference type="EMBL" id="OSX74270.1"/>
    </source>
</evidence>
<name>A0A1X6P0I4_PORUM</name>
<sequence>MSPGSTTERVKRGLSFSPGEDLALALWFASTTLSTTDMTTAKSLMNRFTTLQHVVQKYLAASSAYLPCSGQVESDRLAEVMTLYLNTNKVQNAKVDLVPDPVFKTTDLAMLLSQCPKCSSS</sequence>
<keyword evidence="2" id="KW-1185">Reference proteome</keyword>
<dbReference type="Proteomes" id="UP000218209">
    <property type="component" value="Unassembled WGS sequence"/>
</dbReference>
<reference evidence="1 2" key="1">
    <citation type="submission" date="2017-03" db="EMBL/GenBank/DDBJ databases">
        <title>WGS assembly of Porphyra umbilicalis.</title>
        <authorList>
            <person name="Brawley S.H."/>
            <person name="Blouin N.A."/>
            <person name="Ficko-Blean E."/>
            <person name="Wheeler G.L."/>
            <person name="Lohr M."/>
            <person name="Goodson H.V."/>
            <person name="Jenkins J.W."/>
            <person name="Blaby-Haas C.E."/>
            <person name="Helliwell K.E."/>
            <person name="Chan C."/>
            <person name="Marriage T."/>
            <person name="Bhattacharya D."/>
            <person name="Klein A.S."/>
            <person name="Badis Y."/>
            <person name="Brodie J."/>
            <person name="Cao Y."/>
            <person name="Collen J."/>
            <person name="Dittami S.M."/>
            <person name="Gachon C.M."/>
            <person name="Green B.R."/>
            <person name="Karpowicz S."/>
            <person name="Kim J.W."/>
            <person name="Kudahl U."/>
            <person name="Lin S."/>
            <person name="Michel G."/>
            <person name="Mittag M."/>
            <person name="Olson B.J."/>
            <person name="Pangilinan J."/>
            <person name="Peng Y."/>
            <person name="Qiu H."/>
            <person name="Shu S."/>
            <person name="Singer J.T."/>
            <person name="Smith A.G."/>
            <person name="Sprecher B.N."/>
            <person name="Wagner V."/>
            <person name="Wang W."/>
            <person name="Wang Z.-Y."/>
            <person name="Yan J."/>
            <person name="Yarish C."/>
            <person name="Zoeuner-Riek S."/>
            <person name="Zhuang Y."/>
            <person name="Zou Y."/>
            <person name="Lindquist E.A."/>
            <person name="Grimwood J."/>
            <person name="Barry K."/>
            <person name="Rokhsar D.S."/>
            <person name="Schmutz J."/>
            <person name="Stiller J.W."/>
            <person name="Grossman A.R."/>
            <person name="Prochnik S.E."/>
        </authorList>
    </citation>
    <scope>NUCLEOTIDE SEQUENCE [LARGE SCALE GENOMIC DNA]</scope>
    <source>
        <strain evidence="1">4086291</strain>
    </source>
</reference>
<gene>
    <name evidence="1" type="ORF">BU14_0298s0014</name>
</gene>
<organism evidence="1 2">
    <name type="scientific">Porphyra umbilicalis</name>
    <name type="common">Purple laver</name>
    <name type="synonym">Red alga</name>
    <dbReference type="NCBI Taxonomy" id="2786"/>
    <lineage>
        <taxon>Eukaryota</taxon>
        <taxon>Rhodophyta</taxon>
        <taxon>Bangiophyceae</taxon>
        <taxon>Bangiales</taxon>
        <taxon>Bangiaceae</taxon>
        <taxon>Porphyra</taxon>
    </lineage>
</organism>
<evidence type="ECO:0000313" key="2">
    <source>
        <dbReference type="Proteomes" id="UP000218209"/>
    </source>
</evidence>
<accession>A0A1X6P0I4</accession>
<proteinExistence type="predicted"/>
<protein>
    <submittedName>
        <fullName evidence="1">Uncharacterized protein</fullName>
    </submittedName>
</protein>
<dbReference type="EMBL" id="KV918956">
    <property type="protein sequence ID" value="OSX74270.1"/>
    <property type="molecule type" value="Genomic_DNA"/>
</dbReference>